<dbReference type="GO" id="GO:0016787">
    <property type="term" value="F:hydrolase activity"/>
    <property type="evidence" value="ECO:0007669"/>
    <property type="project" value="UniProtKB-KW"/>
</dbReference>
<keyword evidence="2 5" id="KW-0378">Hydrolase</keyword>
<dbReference type="GO" id="GO:0005524">
    <property type="term" value="F:ATP binding"/>
    <property type="evidence" value="ECO:0007669"/>
    <property type="project" value="UniProtKB-KW"/>
</dbReference>
<reference evidence="6" key="1">
    <citation type="submission" date="2016-06" db="EMBL/GenBank/DDBJ databases">
        <title>Parallel loss of symbiosis genes in relatives of nitrogen-fixing non-legume Parasponia.</title>
        <authorList>
            <person name="Van Velzen R."/>
            <person name="Holmer R."/>
            <person name="Bu F."/>
            <person name="Rutten L."/>
            <person name="Van Zeijl A."/>
            <person name="Liu W."/>
            <person name="Santuari L."/>
            <person name="Cao Q."/>
            <person name="Sharma T."/>
            <person name="Shen D."/>
            <person name="Roswanjaya Y."/>
            <person name="Wardhani T."/>
            <person name="Kalhor M.S."/>
            <person name="Jansen J."/>
            <person name="Van den Hoogen J."/>
            <person name="Gungor B."/>
            <person name="Hartog M."/>
            <person name="Hontelez J."/>
            <person name="Verver J."/>
            <person name="Yang W.-C."/>
            <person name="Schijlen E."/>
            <person name="Repin R."/>
            <person name="Schilthuizen M."/>
            <person name="Schranz E."/>
            <person name="Heidstra R."/>
            <person name="Miyata K."/>
            <person name="Fedorova E."/>
            <person name="Kohlen W."/>
            <person name="Bisseling T."/>
            <person name="Smit S."/>
            <person name="Geurts R."/>
        </authorList>
    </citation>
    <scope>NUCLEOTIDE SEQUENCE [LARGE SCALE GENOMIC DNA]</scope>
    <source>
        <strain evidence="6">cv. RG33-2</strain>
    </source>
</reference>
<comment type="caution">
    <text evidence="5">The sequence shown here is derived from an EMBL/GenBank/DDBJ whole genome shotgun (WGS) entry which is preliminary data.</text>
</comment>
<dbReference type="GO" id="GO:0006281">
    <property type="term" value="P:DNA repair"/>
    <property type="evidence" value="ECO:0007669"/>
    <property type="project" value="TreeGrafter"/>
</dbReference>
<keyword evidence="4" id="KW-0067">ATP-binding</keyword>
<dbReference type="STRING" id="63057.A0A2P5CR39"/>
<accession>A0A2P5CR39</accession>
<evidence type="ECO:0000256" key="1">
    <source>
        <dbReference type="ARBA" id="ARBA00022741"/>
    </source>
</evidence>
<dbReference type="GO" id="GO:0005634">
    <property type="term" value="C:nucleus"/>
    <property type="evidence" value="ECO:0007669"/>
    <property type="project" value="TreeGrafter"/>
</dbReference>
<evidence type="ECO:0000256" key="2">
    <source>
        <dbReference type="ARBA" id="ARBA00022801"/>
    </source>
</evidence>
<dbReference type="InterPro" id="IPR050628">
    <property type="entry name" value="SNF2_RAD54_helicase_TF"/>
</dbReference>
<gene>
    <name evidence="5" type="ORF">TorRG33x02_276110</name>
</gene>
<keyword evidence="6" id="KW-1185">Reference proteome</keyword>
<sequence length="142" mass="16138">MDSQNEASSSRLMMSLKTSALLKVLVASRNQNSAATSVVFSQFEEMLIILEKPLKEAVFKTLCLDGSIDVNKRTKVINEFGVSEKRWAHSSLAWECQGFGDRHKNLQLLLEFTSLSHVGTLQLKNRPRTESTELDRKKRLRL</sequence>
<keyword evidence="1" id="KW-0547">Nucleotide-binding</keyword>
<dbReference type="InParanoid" id="A0A2P5CR39"/>
<dbReference type="GO" id="GO:0004386">
    <property type="term" value="F:helicase activity"/>
    <property type="evidence" value="ECO:0007669"/>
    <property type="project" value="UniProtKB-KW"/>
</dbReference>
<dbReference type="PANTHER" id="PTHR45626">
    <property type="entry name" value="TRANSCRIPTION TERMINATION FACTOR 2-RELATED"/>
    <property type="match status" value="1"/>
</dbReference>
<evidence type="ECO:0000313" key="5">
    <source>
        <dbReference type="EMBL" id="PON63530.1"/>
    </source>
</evidence>
<keyword evidence="3" id="KW-0347">Helicase</keyword>
<proteinExistence type="predicted"/>
<dbReference type="InterPro" id="IPR027417">
    <property type="entry name" value="P-loop_NTPase"/>
</dbReference>
<dbReference type="Gene3D" id="3.40.50.300">
    <property type="entry name" value="P-loop containing nucleotide triphosphate hydrolases"/>
    <property type="match status" value="1"/>
</dbReference>
<dbReference type="Proteomes" id="UP000237000">
    <property type="component" value="Unassembled WGS sequence"/>
</dbReference>
<evidence type="ECO:0000256" key="4">
    <source>
        <dbReference type="ARBA" id="ARBA00022840"/>
    </source>
</evidence>
<dbReference type="GO" id="GO:0008094">
    <property type="term" value="F:ATP-dependent activity, acting on DNA"/>
    <property type="evidence" value="ECO:0007669"/>
    <property type="project" value="TreeGrafter"/>
</dbReference>
<evidence type="ECO:0000313" key="6">
    <source>
        <dbReference type="Proteomes" id="UP000237000"/>
    </source>
</evidence>
<dbReference type="AlphaFoldDB" id="A0A2P5CR39"/>
<protein>
    <submittedName>
        <fullName evidence="5">P-loop containing nucleoside triphosphate hydrolase</fullName>
    </submittedName>
</protein>
<dbReference type="EMBL" id="JXTC01000336">
    <property type="protein sequence ID" value="PON63530.1"/>
    <property type="molecule type" value="Genomic_DNA"/>
</dbReference>
<dbReference type="OrthoDB" id="448448at2759"/>
<dbReference type="SUPFAM" id="SSF52540">
    <property type="entry name" value="P-loop containing nucleoside triphosphate hydrolases"/>
    <property type="match status" value="1"/>
</dbReference>
<evidence type="ECO:0000256" key="3">
    <source>
        <dbReference type="ARBA" id="ARBA00022806"/>
    </source>
</evidence>
<organism evidence="5 6">
    <name type="scientific">Trema orientale</name>
    <name type="common">Charcoal tree</name>
    <name type="synonym">Celtis orientalis</name>
    <dbReference type="NCBI Taxonomy" id="63057"/>
    <lineage>
        <taxon>Eukaryota</taxon>
        <taxon>Viridiplantae</taxon>
        <taxon>Streptophyta</taxon>
        <taxon>Embryophyta</taxon>
        <taxon>Tracheophyta</taxon>
        <taxon>Spermatophyta</taxon>
        <taxon>Magnoliopsida</taxon>
        <taxon>eudicotyledons</taxon>
        <taxon>Gunneridae</taxon>
        <taxon>Pentapetalae</taxon>
        <taxon>rosids</taxon>
        <taxon>fabids</taxon>
        <taxon>Rosales</taxon>
        <taxon>Cannabaceae</taxon>
        <taxon>Trema</taxon>
    </lineage>
</organism>
<name>A0A2P5CR39_TREOI</name>
<dbReference type="PANTHER" id="PTHR45626:SF17">
    <property type="entry name" value="HELICASE-LIKE TRANSCRIPTION FACTOR"/>
    <property type="match status" value="1"/>
</dbReference>